<dbReference type="Proteomes" id="UP000223968">
    <property type="component" value="Unassembled WGS sequence"/>
</dbReference>
<feature type="compositionally biased region" description="Polar residues" evidence="10">
    <location>
        <begin position="494"/>
        <end position="506"/>
    </location>
</feature>
<proteinExistence type="inferred from homology"/>
<evidence type="ECO:0000256" key="9">
    <source>
        <dbReference type="RuleBase" id="RU000461"/>
    </source>
</evidence>
<keyword evidence="11" id="KW-1133">Transmembrane helix</keyword>
<keyword evidence="13" id="KW-1185">Reference proteome</keyword>
<protein>
    <recommendedName>
        <fullName evidence="14">Cytochrome P450</fullName>
    </recommendedName>
</protein>
<dbReference type="PROSITE" id="PS00086">
    <property type="entry name" value="CYTOCHROME_P450"/>
    <property type="match status" value="1"/>
</dbReference>
<evidence type="ECO:0000256" key="3">
    <source>
        <dbReference type="ARBA" id="ARBA00022617"/>
    </source>
</evidence>
<keyword evidence="3 8" id="KW-0349">Heme</keyword>
<comment type="caution">
    <text evidence="12">The sequence shown here is derived from an EMBL/GenBank/DDBJ whole genome shotgun (WGS) entry which is preliminary data.</text>
</comment>
<evidence type="ECO:0000313" key="13">
    <source>
        <dbReference type="Proteomes" id="UP000223968"/>
    </source>
</evidence>
<name>A0A2B7WS14_9EURO</name>
<dbReference type="GO" id="GO:0005506">
    <property type="term" value="F:iron ion binding"/>
    <property type="evidence" value="ECO:0007669"/>
    <property type="project" value="InterPro"/>
</dbReference>
<dbReference type="STRING" id="1447875.A0A2B7WS14"/>
<evidence type="ECO:0000256" key="11">
    <source>
        <dbReference type="SAM" id="Phobius"/>
    </source>
</evidence>
<dbReference type="InterPro" id="IPR002403">
    <property type="entry name" value="Cyt_P450_E_grp-IV"/>
</dbReference>
<dbReference type="AlphaFoldDB" id="A0A2B7WS14"/>
<keyword evidence="5 9" id="KW-0560">Oxidoreductase</keyword>
<dbReference type="PANTHER" id="PTHR24304">
    <property type="entry name" value="CYTOCHROME P450 FAMILY 7"/>
    <property type="match status" value="1"/>
</dbReference>
<dbReference type="SUPFAM" id="SSF48264">
    <property type="entry name" value="Cytochrome P450"/>
    <property type="match status" value="1"/>
</dbReference>
<dbReference type="Gene3D" id="1.10.630.10">
    <property type="entry name" value="Cytochrome P450"/>
    <property type="match status" value="1"/>
</dbReference>
<dbReference type="OrthoDB" id="3366823at2759"/>
<dbReference type="Pfam" id="PF00067">
    <property type="entry name" value="p450"/>
    <property type="match status" value="1"/>
</dbReference>
<sequence length="585" mass="66263">MLSSLISTLQGSPWLWIFVLLASPFLGTWLLSNVNARRSRNGEPPLIPYTVPWLGHGFFVAKDITGFGTWARKRYPHQDVLTAVVAGTHMYIVFDPKLAAIIYRRPKYFTFDPLALLSAKVFGAPQHDLDIIAIGTHGVARAPGYQDDGRRVHFDLHQLFPMLLEGPNLATMISKFMNALTADLNNEFPKDQDASGEWVTLDICDFVKKRMTLASITSLFGSHLRKIWPRIYEDFWEFDEVVQLLLLDLPHVLLPTAAARRKKMLNRLLHWREEACKHKSFEEIQEEDPDWDKYWGARLVRMSHSVLLKNGISVEGQEVFSLGILWGQNSNAIPVGIWMVVQSILDSDLHRRIRSEVLPHRNSDGTFDMNGLVTNTLLKSMFLEALRFSVASPSLRVVMETTQVSNYTFHKGSRVLIPGRELQMEKRVWSPNNEVPDALEFWAERFLDMDKGDNGDAERAAEAREANAQYADTDILKTKTKTAGTADRRRPKTSTDAISLPSSTTSKTIRDRMLSLRPFGGGVTLCPGRHVAMYKEIATLAILLSHFEIEVDEKALGTTGRPQPRTCTVGAMAPDRKLIVRMRRR</sequence>
<evidence type="ECO:0000256" key="1">
    <source>
        <dbReference type="ARBA" id="ARBA00001971"/>
    </source>
</evidence>
<keyword evidence="11" id="KW-0472">Membrane</keyword>
<dbReference type="InterPro" id="IPR050529">
    <property type="entry name" value="CYP450_sterol_14alpha_dmase"/>
</dbReference>
<gene>
    <name evidence="12" type="ORF">AJ79_08608</name>
</gene>
<dbReference type="GO" id="GO:0016705">
    <property type="term" value="F:oxidoreductase activity, acting on paired donors, with incorporation or reduction of molecular oxygen"/>
    <property type="evidence" value="ECO:0007669"/>
    <property type="project" value="InterPro"/>
</dbReference>
<keyword evidence="7 9" id="KW-0503">Monooxygenase</keyword>
<dbReference type="CDD" id="cd11040">
    <property type="entry name" value="CYP7_CYP8-like"/>
    <property type="match status" value="1"/>
</dbReference>
<dbReference type="InterPro" id="IPR036396">
    <property type="entry name" value="Cyt_P450_sf"/>
</dbReference>
<feature type="binding site" description="axial binding residue" evidence="8">
    <location>
        <position position="526"/>
    </location>
    <ligand>
        <name>heme</name>
        <dbReference type="ChEBI" id="CHEBI:30413"/>
    </ligand>
    <ligandPart>
        <name>Fe</name>
        <dbReference type="ChEBI" id="CHEBI:18248"/>
    </ligandPart>
</feature>
<evidence type="ECO:0000256" key="10">
    <source>
        <dbReference type="SAM" id="MobiDB-lite"/>
    </source>
</evidence>
<evidence type="ECO:0000256" key="6">
    <source>
        <dbReference type="ARBA" id="ARBA00023004"/>
    </source>
</evidence>
<keyword evidence="4 8" id="KW-0479">Metal-binding</keyword>
<dbReference type="PRINTS" id="PR00465">
    <property type="entry name" value="EP450IV"/>
</dbReference>
<feature type="region of interest" description="Disordered" evidence="10">
    <location>
        <begin position="471"/>
        <end position="506"/>
    </location>
</feature>
<dbReference type="InterPro" id="IPR001128">
    <property type="entry name" value="Cyt_P450"/>
</dbReference>
<dbReference type="InterPro" id="IPR017972">
    <property type="entry name" value="Cyt_P450_CS"/>
</dbReference>
<keyword evidence="11" id="KW-0812">Transmembrane</keyword>
<evidence type="ECO:0000256" key="2">
    <source>
        <dbReference type="ARBA" id="ARBA00010617"/>
    </source>
</evidence>
<evidence type="ECO:0008006" key="14">
    <source>
        <dbReference type="Google" id="ProtNLM"/>
    </source>
</evidence>
<evidence type="ECO:0000313" key="12">
    <source>
        <dbReference type="EMBL" id="PGG99271.1"/>
    </source>
</evidence>
<keyword evidence="6 8" id="KW-0408">Iron</keyword>
<accession>A0A2B7WS14</accession>
<evidence type="ECO:0000256" key="5">
    <source>
        <dbReference type="ARBA" id="ARBA00023002"/>
    </source>
</evidence>
<comment type="cofactor">
    <cofactor evidence="1 8">
        <name>heme</name>
        <dbReference type="ChEBI" id="CHEBI:30413"/>
    </cofactor>
</comment>
<dbReference type="GO" id="GO:0020037">
    <property type="term" value="F:heme binding"/>
    <property type="evidence" value="ECO:0007669"/>
    <property type="project" value="InterPro"/>
</dbReference>
<comment type="similarity">
    <text evidence="2 9">Belongs to the cytochrome P450 family.</text>
</comment>
<evidence type="ECO:0000256" key="7">
    <source>
        <dbReference type="ARBA" id="ARBA00023033"/>
    </source>
</evidence>
<dbReference type="PANTHER" id="PTHR24304:SF2">
    <property type="entry name" value="24-HYDROXYCHOLESTEROL 7-ALPHA-HYDROXYLASE"/>
    <property type="match status" value="1"/>
</dbReference>
<organism evidence="12 13">
    <name type="scientific">Helicocarpus griseus UAMH5409</name>
    <dbReference type="NCBI Taxonomy" id="1447875"/>
    <lineage>
        <taxon>Eukaryota</taxon>
        <taxon>Fungi</taxon>
        <taxon>Dikarya</taxon>
        <taxon>Ascomycota</taxon>
        <taxon>Pezizomycotina</taxon>
        <taxon>Eurotiomycetes</taxon>
        <taxon>Eurotiomycetidae</taxon>
        <taxon>Onygenales</taxon>
        <taxon>Ajellomycetaceae</taxon>
        <taxon>Helicocarpus</taxon>
    </lineage>
</organism>
<reference evidence="12 13" key="1">
    <citation type="submission" date="2017-10" db="EMBL/GenBank/DDBJ databases">
        <title>Comparative genomics in systemic dimorphic fungi from Ajellomycetaceae.</title>
        <authorList>
            <person name="Munoz J.F."/>
            <person name="Mcewen J.G."/>
            <person name="Clay O.K."/>
            <person name="Cuomo C.A."/>
        </authorList>
    </citation>
    <scope>NUCLEOTIDE SEQUENCE [LARGE SCALE GENOMIC DNA]</scope>
    <source>
        <strain evidence="12 13">UAMH5409</strain>
    </source>
</reference>
<dbReference type="GO" id="GO:0008395">
    <property type="term" value="F:steroid hydroxylase activity"/>
    <property type="evidence" value="ECO:0007669"/>
    <property type="project" value="TreeGrafter"/>
</dbReference>
<evidence type="ECO:0000256" key="4">
    <source>
        <dbReference type="ARBA" id="ARBA00022723"/>
    </source>
</evidence>
<evidence type="ECO:0000256" key="8">
    <source>
        <dbReference type="PIRSR" id="PIRSR602403-1"/>
    </source>
</evidence>
<dbReference type="EMBL" id="PDNB01000208">
    <property type="protein sequence ID" value="PGG99271.1"/>
    <property type="molecule type" value="Genomic_DNA"/>
</dbReference>
<feature type="transmembrane region" description="Helical" evidence="11">
    <location>
        <begin position="12"/>
        <end position="31"/>
    </location>
</feature>